<evidence type="ECO:0000313" key="3">
    <source>
        <dbReference type="Proteomes" id="UP001295423"/>
    </source>
</evidence>
<organism evidence="2 3">
    <name type="scientific">Cylindrotheca closterium</name>
    <dbReference type="NCBI Taxonomy" id="2856"/>
    <lineage>
        <taxon>Eukaryota</taxon>
        <taxon>Sar</taxon>
        <taxon>Stramenopiles</taxon>
        <taxon>Ochrophyta</taxon>
        <taxon>Bacillariophyta</taxon>
        <taxon>Bacillariophyceae</taxon>
        <taxon>Bacillariophycidae</taxon>
        <taxon>Bacillariales</taxon>
        <taxon>Bacillariaceae</taxon>
        <taxon>Cylindrotheca</taxon>
    </lineage>
</organism>
<reference evidence="2" key="1">
    <citation type="submission" date="2023-08" db="EMBL/GenBank/DDBJ databases">
        <authorList>
            <person name="Audoor S."/>
            <person name="Bilcke G."/>
        </authorList>
    </citation>
    <scope>NUCLEOTIDE SEQUENCE</scope>
</reference>
<comment type="caution">
    <text evidence="2">The sequence shown here is derived from an EMBL/GenBank/DDBJ whole genome shotgun (WGS) entry which is preliminary data.</text>
</comment>
<evidence type="ECO:0000256" key="1">
    <source>
        <dbReference type="SAM" id="MobiDB-lite"/>
    </source>
</evidence>
<proteinExistence type="predicted"/>
<feature type="compositionally biased region" description="Polar residues" evidence="1">
    <location>
        <begin position="267"/>
        <end position="279"/>
    </location>
</feature>
<gene>
    <name evidence="2" type="ORF">CYCCA115_LOCUS22894</name>
</gene>
<dbReference type="Proteomes" id="UP001295423">
    <property type="component" value="Unassembled WGS sequence"/>
</dbReference>
<accession>A0AAD2GBM1</accession>
<keyword evidence="3" id="KW-1185">Reference proteome</keyword>
<name>A0AAD2GBM1_9STRA</name>
<protein>
    <submittedName>
        <fullName evidence="2">Uncharacterized protein</fullName>
    </submittedName>
</protein>
<evidence type="ECO:0000313" key="2">
    <source>
        <dbReference type="EMBL" id="CAJ1967694.1"/>
    </source>
</evidence>
<dbReference type="AlphaFoldDB" id="A0AAD2GBM1"/>
<feature type="region of interest" description="Disordered" evidence="1">
    <location>
        <begin position="267"/>
        <end position="332"/>
    </location>
</feature>
<dbReference type="EMBL" id="CAKOGP040002338">
    <property type="protein sequence ID" value="CAJ1967694.1"/>
    <property type="molecule type" value="Genomic_DNA"/>
</dbReference>
<feature type="compositionally biased region" description="Basic residues" evidence="1">
    <location>
        <begin position="314"/>
        <end position="332"/>
    </location>
</feature>
<sequence>MKLKKTLNTFNDRLQLLQKPGYVASSCDFKFELNPTDRLLADDEAKVEKLHDEVNIARVLFQGQMQAQIIALVKLEIASVQNSIRKSVAKSIVDITTTLALLDTTLEEGHNSDIFQFVLDTDTADLPSLLQHSEFQTKHKLYDLIHTFAQEQATATTPTDAYRPTEDRTYAVDNTSPTVISFLQIFQAVFVTSWDTYLNQIALLENTKKVKAYLSASTAEKATQDTAMALADLDLNDPVTVKNVIDKSVAERTKQLERKLQQVQQVLARNSNRGANKKTQPGALSKNKKGSSPRSNTAAKADDANNGSSSRNSASRKKSKPRRKRFKKTSGS</sequence>